<sequence>MSGPNAMIKPMIRLSAAMITVVALSSPAASAAEATPPQFADGFGLVVTSCTGKHAEEPCVQAGLNHFVGLITGR</sequence>
<evidence type="ECO:0000256" key="1">
    <source>
        <dbReference type="SAM" id="SignalP"/>
    </source>
</evidence>
<evidence type="ECO:0000313" key="2">
    <source>
        <dbReference type="EMBL" id="GAA3647280.1"/>
    </source>
</evidence>
<evidence type="ECO:0008006" key="4">
    <source>
        <dbReference type="Google" id="ProtNLM"/>
    </source>
</evidence>
<dbReference type="EMBL" id="BAABBE010000009">
    <property type="protein sequence ID" value="GAA3647280.1"/>
    <property type="molecule type" value="Genomic_DNA"/>
</dbReference>
<name>A0ABP7B4M0_9PSEU</name>
<proteinExistence type="predicted"/>
<feature type="chain" id="PRO_5045981753" description="Small secreted domain" evidence="1">
    <location>
        <begin position="32"/>
        <end position="74"/>
    </location>
</feature>
<comment type="caution">
    <text evidence="2">The sequence shown here is derived from an EMBL/GenBank/DDBJ whole genome shotgun (WGS) entry which is preliminary data.</text>
</comment>
<gene>
    <name evidence="2" type="ORF">GCM10022267_37360</name>
</gene>
<protein>
    <recommendedName>
        <fullName evidence="4">Small secreted domain</fullName>
    </recommendedName>
</protein>
<feature type="signal peptide" evidence="1">
    <location>
        <begin position="1"/>
        <end position="31"/>
    </location>
</feature>
<reference evidence="3" key="1">
    <citation type="journal article" date="2019" name="Int. J. Syst. Evol. Microbiol.">
        <title>The Global Catalogue of Microorganisms (GCM) 10K type strain sequencing project: providing services to taxonomists for standard genome sequencing and annotation.</title>
        <authorList>
            <consortium name="The Broad Institute Genomics Platform"/>
            <consortium name="The Broad Institute Genome Sequencing Center for Infectious Disease"/>
            <person name="Wu L."/>
            <person name="Ma J."/>
        </authorList>
    </citation>
    <scope>NUCLEOTIDE SEQUENCE [LARGE SCALE GENOMIC DNA]</scope>
    <source>
        <strain evidence="3">JCM 17494</strain>
    </source>
</reference>
<dbReference type="Proteomes" id="UP001500711">
    <property type="component" value="Unassembled WGS sequence"/>
</dbReference>
<accession>A0ABP7B4M0</accession>
<organism evidence="2 3">
    <name type="scientific">Lentzea roselyniae</name>
    <dbReference type="NCBI Taxonomy" id="531940"/>
    <lineage>
        <taxon>Bacteria</taxon>
        <taxon>Bacillati</taxon>
        <taxon>Actinomycetota</taxon>
        <taxon>Actinomycetes</taxon>
        <taxon>Pseudonocardiales</taxon>
        <taxon>Pseudonocardiaceae</taxon>
        <taxon>Lentzea</taxon>
    </lineage>
</organism>
<evidence type="ECO:0000313" key="3">
    <source>
        <dbReference type="Proteomes" id="UP001500711"/>
    </source>
</evidence>
<keyword evidence="3" id="KW-1185">Reference proteome</keyword>
<keyword evidence="1" id="KW-0732">Signal</keyword>